<dbReference type="EMBL" id="HBKQ01003145">
    <property type="protein sequence ID" value="CAE2204652.1"/>
    <property type="molecule type" value="Transcribed_RNA"/>
</dbReference>
<evidence type="ECO:0000313" key="2">
    <source>
        <dbReference type="EMBL" id="CAE2204652.1"/>
    </source>
</evidence>
<feature type="transmembrane region" description="Helical" evidence="1">
    <location>
        <begin position="83"/>
        <end position="104"/>
    </location>
</feature>
<sequence length="144" mass="15944">MRKFNKLFAMGSKPNSSTFPELPDMVILLRMCLAFFYGISLGFRDRGGGVGVIFGLNLITFIPIIYLTQFLDADTDSYKSINFAGVPNALALMILVWLYFFTLAHEEEENALRSAVVLVVKSAVVADDAADDSEATPETEETEF</sequence>
<gene>
    <name evidence="2" type="ORF">OAUR00152_LOCUS2155</name>
</gene>
<feature type="transmembrane region" description="Helical" evidence="1">
    <location>
        <begin position="50"/>
        <end position="71"/>
    </location>
</feature>
<keyword evidence="1" id="KW-0472">Membrane</keyword>
<organism evidence="2">
    <name type="scientific">Odontella aurita</name>
    <dbReference type="NCBI Taxonomy" id="265563"/>
    <lineage>
        <taxon>Eukaryota</taxon>
        <taxon>Sar</taxon>
        <taxon>Stramenopiles</taxon>
        <taxon>Ochrophyta</taxon>
        <taxon>Bacillariophyta</taxon>
        <taxon>Mediophyceae</taxon>
        <taxon>Biddulphiophycidae</taxon>
        <taxon>Eupodiscales</taxon>
        <taxon>Odontellaceae</taxon>
        <taxon>Odontella</taxon>
    </lineage>
</organism>
<dbReference type="AlphaFoldDB" id="A0A7S4M719"/>
<keyword evidence="1" id="KW-1133">Transmembrane helix</keyword>
<feature type="transmembrane region" description="Helical" evidence="1">
    <location>
        <begin position="25"/>
        <end position="43"/>
    </location>
</feature>
<accession>A0A7S4M719</accession>
<keyword evidence="1" id="KW-0812">Transmembrane</keyword>
<reference evidence="2" key="1">
    <citation type="submission" date="2021-01" db="EMBL/GenBank/DDBJ databases">
        <authorList>
            <person name="Corre E."/>
            <person name="Pelletier E."/>
            <person name="Niang G."/>
            <person name="Scheremetjew M."/>
            <person name="Finn R."/>
            <person name="Kale V."/>
            <person name="Holt S."/>
            <person name="Cochrane G."/>
            <person name="Meng A."/>
            <person name="Brown T."/>
            <person name="Cohen L."/>
        </authorList>
    </citation>
    <scope>NUCLEOTIDE SEQUENCE</scope>
    <source>
        <strain evidence="2">Isolate 1302-5</strain>
    </source>
</reference>
<evidence type="ECO:0000256" key="1">
    <source>
        <dbReference type="SAM" id="Phobius"/>
    </source>
</evidence>
<protein>
    <submittedName>
        <fullName evidence="2">Uncharacterized protein</fullName>
    </submittedName>
</protein>
<name>A0A7S4M719_9STRA</name>
<proteinExistence type="predicted"/>